<keyword evidence="3" id="KW-1185">Reference proteome</keyword>
<feature type="chain" id="PRO_5012682628" description="Carboxypeptidase regulatory-like domain-containing protein" evidence="1">
    <location>
        <begin position="32"/>
        <end position="239"/>
    </location>
</feature>
<protein>
    <recommendedName>
        <fullName evidence="4">Carboxypeptidase regulatory-like domain-containing protein</fullName>
    </recommendedName>
</protein>
<sequence length="239" mass="26725">MKFLLLSSLYMKTRARLYIALLLLSCCLASCDPIKYDYVSKYCPGSCTTLIGRITDQNGEPVAGAELWVSWHKPNYPLGGSTRQKAVTNTDINGNYALRFLLRDQELVEGYISLESGVSLNTYLSCSGNNRWYGGEISRDTTIVQNFTKAPSAMLQLNTTHIPDQPPRFQATVKYKLSPADPDSCTFAYDGSPGYFEDEVYVPANIPIVVYTHKPEAATTRKELLTLQPGEVRSYMLDF</sequence>
<dbReference type="InterPro" id="IPR008969">
    <property type="entry name" value="CarboxyPept-like_regulatory"/>
</dbReference>
<keyword evidence="1" id="KW-0732">Signal</keyword>
<name>A0A1Q5PBW6_9BACT</name>
<organism evidence="2 3">
    <name type="scientific">Pontibacter flavimaris</name>
    <dbReference type="NCBI Taxonomy" id="1797110"/>
    <lineage>
        <taxon>Bacteria</taxon>
        <taxon>Pseudomonadati</taxon>
        <taxon>Bacteroidota</taxon>
        <taxon>Cytophagia</taxon>
        <taxon>Cytophagales</taxon>
        <taxon>Hymenobacteraceae</taxon>
        <taxon>Pontibacter</taxon>
    </lineage>
</organism>
<comment type="caution">
    <text evidence="2">The sequence shown here is derived from an EMBL/GenBank/DDBJ whole genome shotgun (WGS) entry which is preliminary data.</text>
</comment>
<dbReference type="EMBL" id="LVWA01000007">
    <property type="protein sequence ID" value="OKL39726.1"/>
    <property type="molecule type" value="Genomic_DNA"/>
</dbReference>
<gene>
    <name evidence="2" type="ORF">A3841_00415</name>
</gene>
<feature type="signal peptide" evidence="1">
    <location>
        <begin position="1"/>
        <end position="31"/>
    </location>
</feature>
<evidence type="ECO:0008006" key="4">
    <source>
        <dbReference type="Google" id="ProtNLM"/>
    </source>
</evidence>
<evidence type="ECO:0000313" key="2">
    <source>
        <dbReference type="EMBL" id="OKL39726.1"/>
    </source>
</evidence>
<dbReference type="SUPFAM" id="SSF49464">
    <property type="entry name" value="Carboxypeptidase regulatory domain-like"/>
    <property type="match status" value="1"/>
</dbReference>
<accession>A0A1Q5PBW6</accession>
<reference evidence="2 3" key="1">
    <citation type="submission" date="2016-03" db="EMBL/GenBank/DDBJ databases">
        <title>Genome sequence of Pontibacter sp. nov., of the family cytophagaceae, isolated from marine sediment of the Yellow Sea, China.</title>
        <authorList>
            <person name="Zhang G."/>
            <person name="Zhang R."/>
        </authorList>
    </citation>
    <scope>NUCLEOTIDE SEQUENCE [LARGE SCALE GENOMIC DNA]</scope>
    <source>
        <strain evidence="2 3">S10-8</strain>
    </source>
</reference>
<proteinExistence type="predicted"/>
<dbReference type="STRING" id="1797110.A3841_00415"/>
<evidence type="ECO:0000256" key="1">
    <source>
        <dbReference type="SAM" id="SignalP"/>
    </source>
</evidence>
<dbReference type="AlphaFoldDB" id="A0A1Q5PBW6"/>
<evidence type="ECO:0000313" key="3">
    <source>
        <dbReference type="Proteomes" id="UP000186551"/>
    </source>
</evidence>
<dbReference type="Proteomes" id="UP000186551">
    <property type="component" value="Unassembled WGS sequence"/>
</dbReference>